<dbReference type="GO" id="GO:0006400">
    <property type="term" value="P:tRNA modification"/>
    <property type="evidence" value="ECO:0007669"/>
    <property type="project" value="UniProtKB-UniRule"/>
</dbReference>
<keyword evidence="4 8" id="KW-0819">tRNA processing</keyword>
<keyword evidence="2 8" id="KW-0963">Cytoplasm</keyword>
<evidence type="ECO:0000313" key="10">
    <source>
        <dbReference type="EMBL" id="MBC8527882.1"/>
    </source>
</evidence>
<evidence type="ECO:0000256" key="2">
    <source>
        <dbReference type="ARBA" id="ARBA00022490"/>
    </source>
</evidence>
<dbReference type="HAMAP" id="MF_01161">
    <property type="entry name" value="tRNA_Ile_lys_synt"/>
    <property type="match status" value="1"/>
</dbReference>
<dbReference type="SMART" id="SM00977">
    <property type="entry name" value="TilS_C"/>
    <property type="match status" value="1"/>
</dbReference>
<keyword evidence="11" id="KW-1185">Reference proteome</keyword>
<evidence type="ECO:0000259" key="9">
    <source>
        <dbReference type="SMART" id="SM00977"/>
    </source>
</evidence>
<dbReference type="EC" id="6.3.4.19" evidence="8"/>
<dbReference type="SUPFAM" id="SSF52402">
    <property type="entry name" value="Adenine nucleotide alpha hydrolases-like"/>
    <property type="match status" value="1"/>
</dbReference>
<dbReference type="InterPro" id="IPR011063">
    <property type="entry name" value="TilS/TtcA_N"/>
</dbReference>
<organism evidence="10 11">
    <name type="scientific">Luoshenia tenuis</name>
    <dbReference type="NCBI Taxonomy" id="2763654"/>
    <lineage>
        <taxon>Bacteria</taxon>
        <taxon>Bacillati</taxon>
        <taxon>Bacillota</taxon>
        <taxon>Clostridia</taxon>
        <taxon>Christensenellales</taxon>
        <taxon>Christensenellaceae</taxon>
        <taxon>Luoshenia</taxon>
    </lineage>
</organism>
<comment type="catalytic activity">
    <reaction evidence="7 8">
        <text>cytidine(34) in tRNA(Ile2) + L-lysine + ATP = lysidine(34) in tRNA(Ile2) + AMP + diphosphate + H(+)</text>
        <dbReference type="Rhea" id="RHEA:43744"/>
        <dbReference type="Rhea" id="RHEA-COMP:10625"/>
        <dbReference type="Rhea" id="RHEA-COMP:10670"/>
        <dbReference type="ChEBI" id="CHEBI:15378"/>
        <dbReference type="ChEBI" id="CHEBI:30616"/>
        <dbReference type="ChEBI" id="CHEBI:32551"/>
        <dbReference type="ChEBI" id="CHEBI:33019"/>
        <dbReference type="ChEBI" id="CHEBI:82748"/>
        <dbReference type="ChEBI" id="CHEBI:83665"/>
        <dbReference type="ChEBI" id="CHEBI:456215"/>
        <dbReference type="EC" id="6.3.4.19"/>
    </reaction>
</comment>
<name>A0A926HHN1_9FIRM</name>
<dbReference type="EMBL" id="JACRSO010000001">
    <property type="protein sequence ID" value="MBC8527882.1"/>
    <property type="molecule type" value="Genomic_DNA"/>
</dbReference>
<evidence type="ECO:0000256" key="7">
    <source>
        <dbReference type="ARBA" id="ARBA00048539"/>
    </source>
</evidence>
<dbReference type="InterPro" id="IPR012796">
    <property type="entry name" value="Lysidine-tRNA-synth_C"/>
</dbReference>
<proteinExistence type="inferred from homology"/>
<comment type="caution">
    <text evidence="10">The sequence shown here is derived from an EMBL/GenBank/DDBJ whole genome shotgun (WGS) entry which is preliminary data.</text>
</comment>
<comment type="function">
    <text evidence="8">Ligates lysine onto the cytidine present at position 34 of the AUA codon-specific tRNA(Ile) that contains the anticodon CAU, in an ATP-dependent manner. Cytidine is converted to lysidine, thus changing the amino acid specificity of the tRNA from methionine to isoleucine.</text>
</comment>
<dbReference type="GO" id="GO:0032267">
    <property type="term" value="F:tRNA(Ile)-lysidine synthase activity"/>
    <property type="evidence" value="ECO:0007669"/>
    <property type="project" value="UniProtKB-EC"/>
</dbReference>
<evidence type="ECO:0000256" key="6">
    <source>
        <dbReference type="ARBA" id="ARBA00022840"/>
    </source>
</evidence>
<dbReference type="PANTHER" id="PTHR43033">
    <property type="entry name" value="TRNA(ILE)-LYSIDINE SYNTHASE-RELATED"/>
    <property type="match status" value="1"/>
</dbReference>
<evidence type="ECO:0000256" key="1">
    <source>
        <dbReference type="ARBA" id="ARBA00004496"/>
    </source>
</evidence>
<evidence type="ECO:0000256" key="3">
    <source>
        <dbReference type="ARBA" id="ARBA00022598"/>
    </source>
</evidence>
<dbReference type="InterPro" id="IPR012094">
    <property type="entry name" value="tRNA_Ile_lys_synt"/>
</dbReference>
<comment type="domain">
    <text evidence="8">The N-terminal region contains the highly conserved SGGXDS motif, predicted to be a P-loop motif involved in ATP binding.</text>
</comment>
<dbReference type="CDD" id="cd01992">
    <property type="entry name" value="TilS_N"/>
    <property type="match status" value="1"/>
</dbReference>
<dbReference type="Gene3D" id="3.40.50.620">
    <property type="entry name" value="HUPs"/>
    <property type="match status" value="1"/>
</dbReference>
<dbReference type="Proteomes" id="UP000654279">
    <property type="component" value="Unassembled WGS sequence"/>
</dbReference>
<reference evidence="10" key="1">
    <citation type="submission" date="2020-08" db="EMBL/GenBank/DDBJ databases">
        <title>Genome public.</title>
        <authorList>
            <person name="Liu C."/>
            <person name="Sun Q."/>
        </authorList>
    </citation>
    <scope>NUCLEOTIDE SEQUENCE</scope>
    <source>
        <strain evidence="10">NSJ-44</strain>
    </source>
</reference>
<dbReference type="RefSeq" id="WP_249283964.1">
    <property type="nucleotide sequence ID" value="NZ_JACRSO010000001.1"/>
</dbReference>
<dbReference type="InterPro" id="IPR014729">
    <property type="entry name" value="Rossmann-like_a/b/a_fold"/>
</dbReference>
<dbReference type="GO" id="GO:0005524">
    <property type="term" value="F:ATP binding"/>
    <property type="evidence" value="ECO:0007669"/>
    <property type="project" value="UniProtKB-UniRule"/>
</dbReference>
<dbReference type="SUPFAM" id="SSF56037">
    <property type="entry name" value="PheT/TilS domain"/>
    <property type="match status" value="1"/>
</dbReference>
<sequence>MSSVLSAARKALVSAGVSRLSAVVCGVSGGPDSMALLDALLQLKEEQGFSLCAAHFEHGLRGEASRADAAFVAAFCAARGIPCQMASGDVAAFAREKGCSTEAAARQMRYAFFEDCMRARGAGFLALGHHAGDQAETMLMRLLRGGGTGALGGMAPVRRSGPGLPEGKGCALVRPLLECTRQDILDYCGQRSLAYRRDESNASDDVLRNRIRNQLVPVLQTYNPQLERALGRQASILQAESDYLERAVGALLQKAYAPRYNAWRARPLAGAHPALCRRAIYRLGQQAGAQMDFEHVERLMQALKGEGGTFTLPGNVAAQVSCGYLLFAAAGHEKAVLRAPIGRTGEGSVLLEGGGALRWRYLDQLPGDWRTQAPGRLYLDAQALSGEAYIRTRRPGDRFHMLGGPGPQRLKDVLIHWKVPQLRRDALPLLICDRGIAAVAGHMPAHWARITPGSYSYLCLEITDE</sequence>
<dbReference type="Gene3D" id="1.20.59.20">
    <property type="match status" value="1"/>
</dbReference>
<evidence type="ECO:0000256" key="8">
    <source>
        <dbReference type="HAMAP-Rule" id="MF_01161"/>
    </source>
</evidence>
<evidence type="ECO:0000256" key="5">
    <source>
        <dbReference type="ARBA" id="ARBA00022741"/>
    </source>
</evidence>
<dbReference type="AlphaFoldDB" id="A0A926HHN1"/>
<dbReference type="SUPFAM" id="SSF82829">
    <property type="entry name" value="MesJ substrate recognition domain-like"/>
    <property type="match status" value="1"/>
</dbReference>
<dbReference type="Pfam" id="PF11734">
    <property type="entry name" value="TilS_C"/>
    <property type="match status" value="1"/>
</dbReference>
<comment type="subcellular location">
    <subcellularLocation>
        <location evidence="1 8">Cytoplasm</location>
    </subcellularLocation>
</comment>
<dbReference type="PANTHER" id="PTHR43033:SF1">
    <property type="entry name" value="TRNA(ILE)-LYSIDINE SYNTHASE-RELATED"/>
    <property type="match status" value="1"/>
</dbReference>
<dbReference type="NCBIfam" id="TIGR02432">
    <property type="entry name" value="lysidine_TilS_N"/>
    <property type="match status" value="1"/>
</dbReference>
<accession>A0A926HHN1</accession>
<keyword evidence="3 8" id="KW-0436">Ligase</keyword>
<feature type="binding site" evidence="8">
    <location>
        <begin position="28"/>
        <end position="33"/>
    </location>
    <ligand>
        <name>ATP</name>
        <dbReference type="ChEBI" id="CHEBI:30616"/>
    </ligand>
</feature>
<dbReference type="NCBIfam" id="TIGR02433">
    <property type="entry name" value="lysidine_TilS_C"/>
    <property type="match status" value="1"/>
</dbReference>
<dbReference type="InterPro" id="IPR012795">
    <property type="entry name" value="tRNA_Ile_lys_synt_N"/>
</dbReference>
<gene>
    <name evidence="8 10" type="primary">tilS</name>
    <name evidence="10" type="ORF">H8699_00325</name>
</gene>
<keyword evidence="5 8" id="KW-0547">Nucleotide-binding</keyword>
<dbReference type="GO" id="GO:0005737">
    <property type="term" value="C:cytoplasm"/>
    <property type="evidence" value="ECO:0007669"/>
    <property type="project" value="UniProtKB-SubCell"/>
</dbReference>
<feature type="domain" description="Lysidine-tRNA(Ile) synthetase C-terminal" evidence="9">
    <location>
        <begin position="388"/>
        <end position="462"/>
    </location>
</feature>
<keyword evidence="6 8" id="KW-0067">ATP-binding</keyword>
<evidence type="ECO:0000256" key="4">
    <source>
        <dbReference type="ARBA" id="ARBA00022694"/>
    </source>
</evidence>
<protein>
    <recommendedName>
        <fullName evidence="8">tRNA(Ile)-lysidine synthase</fullName>
        <ecNumber evidence="8">6.3.4.19</ecNumber>
    </recommendedName>
    <alternativeName>
        <fullName evidence="8">tRNA(Ile)-2-lysyl-cytidine synthase</fullName>
    </alternativeName>
    <alternativeName>
        <fullName evidence="8">tRNA(Ile)-lysidine synthetase</fullName>
    </alternativeName>
</protein>
<evidence type="ECO:0000313" key="11">
    <source>
        <dbReference type="Proteomes" id="UP000654279"/>
    </source>
</evidence>
<dbReference type="Pfam" id="PF01171">
    <property type="entry name" value="ATP_bind_3"/>
    <property type="match status" value="1"/>
</dbReference>
<comment type="similarity">
    <text evidence="8">Belongs to the tRNA(Ile)-lysidine synthase family.</text>
</comment>